<name>A0ABQ3UVQ6_9CHLR</name>
<keyword evidence="3" id="KW-1185">Reference proteome</keyword>
<organism evidence="2 3">
    <name type="scientific">Ktedonobacter robiniae</name>
    <dbReference type="NCBI Taxonomy" id="2778365"/>
    <lineage>
        <taxon>Bacteria</taxon>
        <taxon>Bacillati</taxon>
        <taxon>Chloroflexota</taxon>
        <taxon>Ktedonobacteria</taxon>
        <taxon>Ktedonobacterales</taxon>
        <taxon>Ktedonobacteraceae</taxon>
        <taxon>Ktedonobacter</taxon>
    </lineage>
</organism>
<comment type="caution">
    <text evidence="2">The sequence shown here is derived from an EMBL/GenBank/DDBJ whole genome shotgun (WGS) entry which is preliminary data.</text>
</comment>
<dbReference type="Pfam" id="PF01872">
    <property type="entry name" value="RibD_C"/>
    <property type="match status" value="1"/>
</dbReference>
<dbReference type="InterPro" id="IPR002734">
    <property type="entry name" value="RibDG_C"/>
</dbReference>
<accession>A0ABQ3UVQ6</accession>
<dbReference type="Proteomes" id="UP000654345">
    <property type="component" value="Unassembled WGS sequence"/>
</dbReference>
<dbReference type="Gene3D" id="3.40.430.10">
    <property type="entry name" value="Dihydrofolate Reductase, subunit A"/>
    <property type="match status" value="1"/>
</dbReference>
<dbReference type="SUPFAM" id="SSF53597">
    <property type="entry name" value="Dihydrofolate reductase-like"/>
    <property type="match status" value="1"/>
</dbReference>
<feature type="domain" description="Bacterial bifunctional deaminase-reductase C-terminal" evidence="1">
    <location>
        <begin position="6"/>
        <end position="174"/>
    </location>
</feature>
<gene>
    <name evidence="2" type="ORF">KSB_53660</name>
</gene>
<evidence type="ECO:0000259" key="1">
    <source>
        <dbReference type="Pfam" id="PF01872"/>
    </source>
</evidence>
<dbReference type="RefSeq" id="WP_236038405.1">
    <property type="nucleotide sequence ID" value="NZ_BNJG01000002.1"/>
</dbReference>
<evidence type="ECO:0000313" key="3">
    <source>
        <dbReference type="Proteomes" id="UP000654345"/>
    </source>
</evidence>
<dbReference type="PANTHER" id="PTHR38011:SF12">
    <property type="entry name" value="BIFUNCTIONAL DEAMINASE-REDUCTASE DOMAIN PROTEIN"/>
    <property type="match status" value="1"/>
</dbReference>
<dbReference type="EMBL" id="BNJG01000002">
    <property type="protein sequence ID" value="GHO56891.1"/>
    <property type="molecule type" value="Genomic_DNA"/>
</dbReference>
<proteinExistence type="predicted"/>
<protein>
    <submittedName>
        <fullName evidence="2">Deaminase</fullName>
    </submittedName>
</protein>
<dbReference type="InterPro" id="IPR024072">
    <property type="entry name" value="DHFR-like_dom_sf"/>
</dbReference>
<dbReference type="PANTHER" id="PTHR38011">
    <property type="entry name" value="DIHYDROFOLATE REDUCTASE FAMILY PROTEIN (AFU_ORTHOLOGUE AFUA_8G06820)"/>
    <property type="match status" value="1"/>
</dbReference>
<dbReference type="InterPro" id="IPR050765">
    <property type="entry name" value="Riboflavin_Biosynth_HTPR"/>
</dbReference>
<sequence>MGKVSTGFSMSLDGFVAGPNEDFQHLFAWMMGGDTDYTIKIGDREQTLKLSAASIEMYDEAINTAGALVAGRRLYELTHGWGGHHPITAPVVVVTHRPAPEWVQEEWPVTFVTDGIESAIEQAQKIAGNKKVVIASTTIVQQCLNAGLLDEIHIDLVPVLLGEGVRLFEHLKVAPVQLDGPHVSIGKGVTHLTYSVKK</sequence>
<evidence type="ECO:0000313" key="2">
    <source>
        <dbReference type="EMBL" id="GHO56891.1"/>
    </source>
</evidence>
<reference evidence="2 3" key="1">
    <citation type="journal article" date="2021" name="Int. J. Syst. Evol. Microbiol.">
        <title>Reticulibacter mediterranei gen. nov., sp. nov., within the new family Reticulibacteraceae fam. nov., and Ktedonospora formicarum gen. nov., sp. nov., Ktedonobacter robiniae sp. nov., Dictyobacter formicarum sp. nov. and Dictyobacter arantiisoli sp. nov., belonging to the class Ktedonobacteria.</title>
        <authorList>
            <person name="Yabe S."/>
            <person name="Zheng Y."/>
            <person name="Wang C.M."/>
            <person name="Sakai Y."/>
            <person name="Abe K."/>
            <person name="Yokota A."/>
            <person name="Donadio S."/>
            <person name="Cavaletti L."/>
            <person name="Monciardini P."/>
        </authorList>
    </citation>
    <scope>NUCLEOTIDE SEQUENCE [LARGE SCALE GENOMIC DNA]</scope>
    <source>
        <strain evidence="2 3">SOSP1-30</strain>
    </source>
</reference>